<proteinExistence type="predicted"/>
<name>A0A4Q2JYA8_9MICO</name>
<comment type="caution">
    <text evidence="2">The sequence shown here is derived from an EMBL/GenBank/DDBJ whole genome shotgun (WGS) entry which is preliminary data.</text>
</comment>
<keyword evidence="3" id="KW-1185">Reference proteome</keyword>
<sequence>MRRIVLAVVAILVAVAGVAAVDAVSGDSTASAADARDFDPGMIISDQVFYDRSTMSASAIQSFLDARVPTCTATTGPTCLKDYRTTTSNKSGESGRCSAYSGRSNQSAAQIIYDVAQACGINPRSLIVLIEKEQSLVTDSSPTDRQYRSATGYGCPDTADCDSQYYGFFNQVYSAALQFKRYAAAPTGRAYEAGRNNSILYHPNSACGTKTVYIKNQATAGLYLYTPYTPNSAALANLYGTGDSCSSYGNRNFWRLFTDWFGSTKGNDSPSGDVTRAVGGYRAIEVSGTASDPNSASPIRVHVYVDGVGKSSVAADQPTSTGANGFTARVGGLDPGVRSVCVFGINVGAGSNTLLRCVRVAIPSASPFGVIDEAAGAPGQITFRGWAIDPDTVDPIRVHVYVDGVGRASIAADAVKAGLDGAKPGFGDRHGFAGTIGGVAPGTHSLCVYAINVAAGSNKRIGCAQVAMPSGSPIGRFESAVAPDIGVIDVSGWAYDPDVVDPIRVHVYVDGRGWASIAADVERATPTWPGYGTAHGFSARLSGVTPGSHRVCAYAINVGDGGNAGLGCIDVAMPQGSPKIWVDEAAAGAEKGTAFVRGWAFDPDTVDPIRVHVYVDGVGAASVEASLVKEGLGTVYPGMGDLHGFRADLTGLAPGQHSVCMYAIDRVSPGSTVSAGCRTVTVQ</sequence>
<evidence type="ECO:0000313" key="2">
    <source>
        <dbReference type="EMBL" id="RXZ51580.1"/>
    </source>
</evidence>
<reference evidence="2 3" key="1">
    <citation type="submission" date="2019-01" db="EMBL/GenBank/DDBJ databases">
        <authorList>
            <person name="Li J."/>
        </authorList>
    </citation>
    <scope>NUCLEOTIDE SEQUENCE [LARGE SCALE GENOMIC DNA]</scope>
    <source>
        <strain evidence="2 3">CGMCC 4.7180</strain>
    </source>
</reference>
<evidence type="ECO:0008006" key="4">
    <source>
        <dbReference type="Google" id="ProtNLM"/>
    </source>
</evidence>
<protein>
    <recommendedName>
        <fullName evidence="4">Hemagglutinin</fullName>
    </recommendedName>
</protein>
<dbReference type="AlphaFoldDB" id="A0A4Q2JYA8"/>
<dbReference type="EMBL" id="SDPL01000013">
    <property type="protein sequence ID" value="RXZ51580.1"/>
    <property type="molecule type" value="Genomic_DNA"/>
</dbReference>
<dbReference type="Proteomes" id="UP000292881">
    <property type="component" value="Unassembled WGS sequence"/>
</dbReference>
<dbReference type="RefSeq" id="WP_129233183.1">
    <property type="nucleotide sequence ID" value="NZ_SDPL01000013.1"/>
</dbReference>
<evidence type="ECO:0000256" key="1">
    <source>
        <dbReference type="SAM" id="SignalP"/>
    </source>
</evidence>
<accession>A0A4Q2JYA8</accession>
<keyword evidence="1" id="KW-0732">Signal</keyword>
<feature type="chain" id="PRO_5038382280" description="Hemagglutinin" evidence="1">
    <location>
        <begin position="20"/>
        <end position="683"/>
    </location>
</feature>
<organism evidence="2 3">
    <name type="scientific">Agromyces binzhouensis</name>
    <dbReference type="NCBI Taxonomy" id="1817495"/>
    <lineage>
        <taxon>Bacteria</taxon>
        <taxon>Bacillati</taxon>
        <taxon>Actinomycetota</taxon>
        <taxon>Actinomycetes</taxon>
        <taxon>Micrococcales</taxon>
        <taxon>Microbacteriaceae</taxon>
        <taxon>Agromyces</taxon>
    </lineage>
</organism>
<dbReference type="OrthoDB" id="9764271at2"/>
<evidence type="ECO:0000313" key="3">
    <source>
        <dbReference type="Proteomes" id="UP000292881"/>
    </source>
</evidence>
<feature type="signal peptide" evidence="1">
    <location>
        <begin position="1"/>
        <end position="19"/>
    </location>
</feature>
<gene>
    <name evidence="2" type="ORF">ESO86_01770</name>
</gene>